<keyword evidence="2" id="KW-1185">Reference proteome</keyword>
<accession>A0AA40AH26</accession>
<evidence type="ECO:0000313" key="1">
    <source>
        <dbReference type="EMBL" id="KAK0715692.1"/>
    </source>
</evidence>
<gene>
    <name evidence="1" type="ORF">B0H67DRAFT_247378</name>
</gene>
<reference evidence="1" key="1">
    <citation type="submission" date="2023-06" db="EMBL/GenBank/DDBJ databases">
        <title>Genome-scale phylogeny and comparative genomics of the fungal order Sordariales.</title>
        <authorList>
            <consortium name="Lawrence Berkeley National Laboratory"/>
            <person name="Hensen N."/>
            <person name="Bonometti L."/>
            <person name="Westerberg I."/>
            <person name="Brannstrom I.O."/>
            <person name="Guillou S."/>
            <person name="Cros-Aarteil S."/>
            <person name="Calhoun S."/>
            <person name="Haridas S."/>
            <person name="Kuo A."/>
            <person name="Mondo S."/>
            <person name="Pangilinan J."/>
            <person name="Riley R."/>
            <person name="Labutti K."/>
            <person name="Andreopoulos B."/>
            <person name="Lipzen A."/>
            <person name="Chen C."/>
            <person name="Yanf M."/>
            <person name="Daum C."/>
            <person name="Ng V."/>
            <person name="Clum A."/>
            <person name="Steindorff A."/>
            <person name="Ohm R."/>
            <person name="Martin F."/>
            <person name="Silar P."/>
            <person name="Natvig D."/>
            <person name="Lalanne C."/>
            <person name="Gautier V."/>
            <person name="Ament-Velasquez S.L."/>
            <person name="Kruys A."/>
            <person name="Hutchinson M.I."/>
            <person name="Powell A.J."/>
            <person name="Barry K."/>
            <person name="Miller A.N."/>
            <person name="Grigoriev I.V."/>
            <person name="Debuchy R."/>
            <person name="Gladieux P."/>
            <person name="Thoren M.H."/>
            <person name="Johannesson H."/>
        </authorList>
    </citation>
    <scope>NUCLEOTIDE SEQUENCE</scope>
    <source>
        <strain evidence="1">SMH4607-1</strain>
    </source>
</reference>
<name>A0AA40AH26_9PEZI</name>
<protein>
    <submittedName>
        <fullName evidence="1">Uncharacterized protein</fullName>
    </submittedName>
</protein>
<sequence>MFIMLQKFGMSGNHSMANSSQGGDICERDNRHASPLFSFPLPASSNPHATARCTNKPSQHQSLHKTIDDRVHTQVCTYHQQEILRVCRAPGRNSTLLCLPARPSTAEINHPHRILLRKTSTTCTYTRVTLVPSCKRKHTAH</sequence>
<evidence type="ECO:0000313" key="2">
    <source>
        <dbReference type="Proteomes" id="UP001172102"/>
    </source>
</evidence>
<dbReference type="AlphaFoldDB" id="A0AA40AH26"/>
<comment type="caution">
    <text evidence="1">The sequence shown here is derived from an EMBL/GenBank/DDBJ whole genome shotgun (WGS) entry which is preliminary data.</text>
</comment>
<dbReference type="Proteomes" id="UP001172102">
    <property type="component" value="Unassembled WGS sequence"/>
</dbReference>
<proteinExistence type="predicted"/>
<organism evidence="1 2">
    <name type="scientific">Lasiosphaeris hirsuta</name>
    <dbReference type="NCBI Taxonomy" id="260670"/>
    <lineage>
        <taxon>Eukaryota</taxon>
        <taxon>Fungi</taxon>
        <taxon>Dikarya</taxon>
        <taxon>Ascomycota</taxon>
        <taxon>Pezizomycotina</taxon>
        <taxon>Sordariomycetes</taxon>
        <taxon>Sordariomycetidae</taxon>
        <taxon>Sordariales</taxon>
        <taxon>Lasiosphaeriaceae</taxon>
        <taxon>Lasiosphaeris</taxon>
    </lineage>
</organism>
<dbReference type="EMBL" id="JAUKUA010000004">
    <property type="protein sequence ID" value="KAK0715692.1"/>
    <property type="molecule type" value="Genomic_DNA"/>
</dbReference>